<dbReference type="Proteomes" id="UP000094757">
    <property type="component" value="Chromosome"/>
</dbReference>
<protein>
    <submittedName>
        <fullName evidence="8">YihY/virulence factor BrkB family protein</fullName>
    </submittedName>
</protein>
<feature type="transmembrane region" description="Helical" evidence="6">
    <location>
        <begin position="241"/>
        <end position="265"/>
    </location>
</feature>
<organism evidence="7 9">
    <name type="scientific">Dialister pneumosintes</name>
    <dbReference type="NCBI Taxonomy" id="39950"/>
    <lineage>
        <taxon>Bacteria</taxon>
        <taxon>Bacillati</taxon>
        <taxon>Bacillota</taxon>
        <taxon>Negativicutes</taxon>
        <taxon>Veillonellales</taxon>
        <taxon>Veillonellaceae</taxon>
        <taxon>Dialister</taxon>
    </lineage>
</organism>
<evidence type="ECO:0000256" key="5">
    <source>
        <dbReference type="ARBA" id="ARBA00023136"/>
    </source>
</evidence>
<accession>A0A1B3WCM1</accession>
<keyword evidence="2" id="KW-1003">Cell membrane</keyword>
<sequence length="285" mass="32966">MGSIHCAQKGWYLFRKLVQRYMRDDVGALAAETTYYLILGVIPFLIFFVNAILFFAAPQIHTIIKWLQYLPSDIAVNMKYHIDKVIAQRSSLWLFIGLFASIWSASQGIDIIIRAVDKVFFTDRNKQSWFIIKMKSIVCTLLLSFAIILSLGLMVFGNGVVYALHYYFTFPTVILKLWTLLKYVIPFAILVISLCFFYRFAPEKQIASWRLILGTSLIVTVFWLLLTAGYSYYMLHFSHMGITYGSLIGLVVLFIWFHLTSIVIIMGGEFIMAWHEVQVYCSFLE</sequence>
<dbReference type="Proteomes" id="UP000266262">
    <property type="component" value="Unassembled WGS sequence"/>
</dbReference>
<dbReference type="OrthoDB" id="9775903at2"/>
<name>A0A1B3WCM1_9FIRM</name>
<dbReference type="NCBIfam" id="TIGR00765">
    <property type="entry name" value="yihY_not_rbn"/>
    <property type="match status" value="1"/>
</dbReference>
<evidence type="ECO:0000256" key="3">
    <source>
        <dbReference type="ARBA" id="ARBA00022692"/>
    </source>
</evidence>
<dbReference type="GO" id="GO:0005886">
    <property type="term" value="C:plasma membrane"/>
    <property type="evidence" value="ECO:0007669"/>
    <property type="project" value="UniProtKB-SubCell"/>
</dbReference>
<dbReference type="EMBL" id="CP017037">
    <property type="protein sequence ID" value="AOH38709.1"/>
    <property type="molecule type" value="Genomic_DNA"/>
</dbReference>
<reference evidence="7" key="2">
    <citation type="submission" date="2016-08" db="EMBL/GenBank/DDBJ databases">
        <authorList>
            <person name="Seilhamer J.J."/>
        </authorList>
    </citation>
    <scope>NUCLEOTIDE SEQUENCE [LARGE SCALE GENOMIC DNA]</scope>
    <source>
        <strain evidence="7">F0677</strain>
    </source>
</reference>
<evidence type="ECO:0000313" key="7">
    <source>
        <dbReference type="EMBL" id="AOH38709.1"/>
    </source>
</evidence>
<dbReference type="EMBL" id="QWKU01000001">
    <property type="protein sequence ID" value="RID94338.1"/>
    <property type="molecule type" value="Genomic_DNA"/>
</dbReference>
<dbReference type="PANTHER" id="PTHR30213">
    <property type="entry name" value="INNER MEMBRANE PROTEIN YHJD"/>
    <property type="match status" value="1"/>
</dbReference>
<reference evidence="9" key="1">
    <citation type="submission" date="2016-08" db="EMBL/GenBank/DDBJ databases">
        <authorList>
            <person name="Holder M.E."/>
            <person name="Ajami N.J."/>
            <person name="Petrosino J.F."/>
        </authorList>
    </citation>
    <scope>NUCLEOTIDE SEQUENCE [LARGE SCALE GENOMIC DNA]</scope>
    <source>
        <strain evidence="9">F0677</strain>
    </source>
</reference>
<dbReference type="STRING" id="39950.BCB69_01085"/>
<keyword evidence="5 6" id="KW-0472">Membrane</keyword>
<evidence type="ECO:0000313" key="8">
    <source>
        <dbReference type="EMBL" id="RID94338.1"/>
    </source>
</evidence>
<feature type="transmembrane region" description="Helical" evidence="6">
    <location>
        <begin position="212"/>
        <end position="235"/>
    </location>
</feature>
<dbReference type="Pfam" id="PF03631">
    <property type="entry name" value="Virul_fac_BrkB"/>
    <property type="match status" value="1"/>
</dbReference>
<feature type="transmembrane region" description="Helical" evidence="6">
    <location>
        <begin position="180"/>
        <end position="200"/>
    </location>
</feature>
<dbReference type="AlphaFoldDB" id="A0A1B3WCM1"/>
<proteinExistence type="predicted"/>
<feature type="transmembrane region" description="Helical" evidence="6">
    <location>
        <begin position="92"/>
        <end position="116"/>
    </location>
</feature>
<dbReference type="PANTHER" id="PTHR30213:SF0">
    <property type="entry name" value="UPF0761 MEMBRANE PROTEIN YIHY"/>
    <property type="match status" value="1"/>
</dbReference>
<evidence type="ECO:0000313" key="10">
    <source>
        <dbReference type="Proteomes" id="UP000266262"/>
    </source>
</evidence>
<keyword evidence="10" id="KW-1185">Reference proteome</keyword>
<dbReference type="KEGG" id="dpn:BCB69_01085"/>
<feature type="transmembrane region" description="Helical" evidence="6">
    <location>
        <begin position="35"/>
        <end position="57"/>
    </location>
</feature>
<evidence type="ECO:0000313" key="9">
    <source>
        <dbReference type="Proteomes" id="UP000094757"/>
    </source>
</evidence>
<evidence type="ECO:0000256" key="4">
    <source>
        <dbReference type="ARBA" id="ARBA00022989"/>
    </source>
</evidence>
<evidence type="ECO:0000256" key="1">
    <source>
        <dbReference type="ARBA" id="ARBA00004651"/>
    </source>
</evidence>
<comment type="subcellular location">
    <subcellularLocation>
        <location evidence="1">Cell membrane</location>
        <topology evidence="1">Multi-pass membrane protein</topology>
    </subcellularLocation>
</comment>
<gene>
    <name evidence="7" type="ORF">BCB69_01085</name>
    <name evidence="8" type="ORF">DX915_02095</name>
</gene>
<evidence type="ECO:0000256" key="6">
    <source>
        <dbReference type="SAM" id="Phobius"/>
    </source>
</evidence>
<feature type="transmembrane region" description="Helical" evidence="6">
    <location>
        <begin position="137"/>
        <end position="168"/>
    </location>
</feature>
<evidence type="ECO:0000256" key="2">
    <source>
        <dbReference type="ARBA" id="ARBA00022475"/>
    </source>
</evidence>
<dbReference type="PIRSF" id="PIRSF035875">
    <property type="entry name" value="RNase_BN"/>
    <property type="match status" value="1"/>
</dbReference>
<dbReference type="RefSeq" id="WP_022513941.1">
    <property type="nucleotide sequence ID" value="NZ_CP017037.1"/>
</dbReference>
<keyword evidence="3 6" id="KW-0812">Transmembrane</keyword>
<reference evidence="8 10" key="3">
    <citation type="submission" date="2018-08" db="EMBL/GenBank/DDBJ databases">
        <title>Draft genome sequence of Dialister pneumosintes KCOM 1685.</title>
        <authorList>
            <person name="Kook J.-K."/>
            <person name="Park S.-N."/>
            <person name="Lim Y.K."/>
        </authorList>
    </citation>
    <scope>NUCLEOTIDE SEQUENCE [LARGE SCALE GENOMIC DNA]</scope>
    <source>
        <strain evidence="8 10">KCOM 1685</strain>
    </source>
</reference>
<dbReference type="InterPro" id="IPR017039">
    <property type="entry name" value="Virul_fac_BrkB"/>
</dbReference>
<keyword evidence="4 6" id="KW-1133">Transmembrane helix</keyword>